<name>A0A076F6J4_9BACT</name>
<organism evidence="1 2">
    <name type="scientific">Campylobacter iguaniorum</name>
    <dbReference type="NCBI Taxonomy" id="1244531"/>
    <lineage>
        <taxon>Bacteria</taxon>
        <taxon>Pseudomonadati</taxon>
        <taxon>Campylobacterota</taxon>
        <taxon>Epsilonproteobacteria</taxon>
        <taxon>Campylobacterales</taxon>
        <taxon>Campylobacteraceae</taxon>
        <taxon>Campylobacter</taxon>
    </lineage>
</organism>
<proteinExistence type="predicted"/>
<gene>
    <name evidence="1" type="ORF">CIG1485E_0050</name>
</gene>
<sequence>MILLDLILRDKFKDEYQIYKKPYIIKVRTIMKGENRFNFVNKLKFIYKIISAVIYLRFKSYNCDYIYLEQDNNIKFRAKHMAYNFGINSIRGGGYKEGFYISSIYQFFIFFKKYFYNYKYIFLLFFDNTKIDWNDLANFLNSALAIDLQINSNKSYFIYNLLNANTYLLANYIIAQNKKCNVYCIYSSCSSTYFNCRYDSFKNTNICFCSKVLNGEFEYFIKKGWLRSCNNKFINLSTDFIYYDINISKKIKRTISFYSSGHWARYMGLYQIFDKNKIKTYYYKDNLLSNISNELINFLYNYSVKNGLKFKIHLHPYEKSLIKNYNVFPPYFEQYRQNIVDVNIDQIYDNDIGVTLGSSVFYDRHNYNLDTFMMCDINCPAMPRLVYVSKEYRQFLYKDISELEYKLNQKLLSMDISAS</sequence>
<dbReference type="KEGG" id="caj:CIG1485E_0050"/>
<dbReference type="EMBL" id="CP009043">
    <property type="protein sequence ID" value="AII13930.1"/>
    <property type="molecule type" value="Genomic_DNA"/>
</dbReference>
<reference evidence="2" key="1">
    <citation type="journal article" date="2014" name="Genome Announc.">
        <title>Complete Genome Sequence of Campylobacter iguaniorum Strain 1485ET, Isolated from a Bearded Dragon (Pogona vitticeps).</title>
        <authorList>
            <person name="Gilbert M.J."/>
            <person name="Miller W.G."/>
            <person name="Yee E."/>
            <person name="Kik M."/>
            <person name="Wagenaar J.A."/>
            <person name="Duim B."/>
        </authorList>
    </citation>
    <scope>NUCLEOTIDE SEQUENCE [LARGE SCALE GENOMIC DNA]</scope>
    <source>
        <strain evidence="2">1485E</strain>
    </source>
</reference>
<dbReference type="Proteomes" id="UP000028486">
    <property type="component" value="Chromosome"/>
</dbReference>
<dbReference type="RefSeq" id="WP_038452476.1">
    <property type="nucleotide sequence ID" value="NZ_CP009043.1"/>
</dbReference>
<keyword evidence="2" id="KW-1185">Reference proteome</keyword>
<dbReference type="HOGENOM" id="CLU_655044_0_0_7"/>
<evidence type="ECO:0000313" key="2">
    <source>
        <dbReference type="Proteomes" id="UP000028486"/>
    </source>
</evidence>
<protein>
    <submittedName>
        <fullName evidence="1">Uncharacterized protein</fullName>
    </submittedName>
</protein>
<evidence type="ECO:0000313" key="1">
    <source>
        <dbReference type="EMBL" id="AII13930.1"/>
    </source>
</evidence>
<accession>A0A076F6J4</accession>
<dbReference type="AlphaFoldDB" id="A0A076F6J4"/>